<dbReference type="EMBL" id="JARAVY010000008">
    <property type="protein sequence ID" value="MDX2911364.1"/>
    <property type="molecule type" value="Genomic_DNA"/>
</dbReference>
<dbReference type="RefSeq" id="WP_267299659.1">
    <property type="nucleotide sequence ID" value="NZ_JAGJBZ010000002.1"/>
</dbReference>
<sequence length="86" mass="9485">MLPFRPSQAISRVHATTPAEVATAIRHVHRTFNGPVNAAVQRAALTALRLGPEIAAPMFKAYQERLLRVRPLRRRPAVDVSDALPP</sequence>
<keyword evidence="2" id="KW-1185">Reference proteome</keyword>
<proteinExistence type="predicted"/>
<reference evidence="1 2" key="1">
    <citation type="journal article" date="2023" name="Microb. Genom.">
        <title>Mesoterricola silvestris gen. nov., sp. nov., Mesoterricola sediminis sp. nov., Geothrix oryzae sp. nov., Geothrix edaphica sp. nov., Geothrix rubra sp. nov., and Geothrix limicola sp. nov., six novel members of Acidobacteriota isolated from soils.</title>
        <authorList>
            <person name="Weisberg A.J."/>
            <person name="Pearce E."/>
            <person name="Kramer C.G."/>
            <person name="Chang J.H."/>
            <person name="Clarke C.R."/>
        </authorList>
    </citation>
    <scope>NUCLEOTIDE SEQUENCE [LARGE SCALE GENOMIC DNA]</scope>
    <source>
        <strain evidence="1 2">NRRL_B-2795</strain>
    </source>
</reference>
<organism evidence="1 2">
    <name type="scientific">Streptomyces griseiscabiei</name>
    <dbReference type="NCBI Taxonomy" id="2993540"/>
    <lineage>
        <taxon>Bacteria</taxon>
        <taxon>Bacillati</taxon>
        <taxon>Actinomycetota</taxon>
        <taxon>Actinomycetes</taxon>
        <taxon>Kitasatosporales</taxon>
        <taxon>Streptomycetaceae</taxon>
        <taxon>Streptomyces</taxon>
    </lineage>
</organism>
<accession>A0ABU4L893</accession>
<evidence type="ECO:0000313" key="2">
    <source>
        <dbReference type="Proteomes" id="UP001271723"/>
    </source>
</evidence>
<dbReference type="Proteomes" id="UP001271723">
    <property type="component" value="Unassembled WGS sequence"/>
</dbReference>
<evidence type="ECO:0000313" key="1">
    <source>
        <dbReference type="EMBL" id="MDX2911364.1"/>
    </source>
</evidence>
<name>A0ABU4L893_9ACTN</name>
<comment type="caution">
    <text evidence="1">The sequence shown here is derived from an EMBL/GenBank/DDBJ whole genome shotgun (WGS) entry which is preliminary data.</text>
</comment>
<gene>
    <name evidence="1" type="ORF">PV517_22050</name>
</gene>
<protein>
    <submittedName>
        <fullName evidence="1">Uncharacterized protein</fullName>
    </submittedName>
</protein>